<dbReference type="Gene3D" id="3.30.70.100">
    <property type="match status" value="1"/>
</dbReference>
<evidence type="ECO:0000313" key="1">
    <source>
        <dbReference type="EMBL" id="BCO34443.1"/>
    </source>
</evidence>
<evidence type="ECO:0000313" key="2">
    <source>
        <dbReference type="Proteomes" id="UP000595446"/>
    </source>
</evidence>
<dbReference type="SUPFAM" id="SSF54909">
    <property type="entry name" value="Dimeric alpha+beta barrel"/>
    <property type="match status" value="1"/>
</dbReference>
<dbReference type="RefSeq" id="WP_048890099.1">
    <property type="nucleotide sequence ID" value="NZ_AP024237.1"/>
</dbReference>
<dbReference type="InterPro" id="IPR010753">
    <property type="entry name" value="DUF1330"/>
</dbReference>
<dbReference type="Proteomes" id="UP000595446">
    <property type="component" value="Chromosome"/>
</dbReference>
<proteinExistence type="predicted"/>
<keyword evidence="2" id="KW-1185">Reference proteome</keyword>
<dbReference type="PANTHER" id="PTHR41521:SF4">
    <property type="entry name" value="BLR0684 PROTEIN"/>
    <property type="match status" value="1"/>
</dbReference>
<reference evidence="1 2" key="1">
    <citation type="submission" date="2020-12" db="EMBL/GenBank/DDBJ databases">
        <title>Complete genome sequence of Mycobacterium heckeshornense JCM 15655T, closely related to a pathogenic non-tuberculous mycobacterial species Mycobacterium xenopi.</title>
        <authorList>
            <person name="Yoshida M."/>
            <person name="Fukano H."/>
            <person name="Asakura T."/>
            <person name="Suzuki M."/>
            <person name="Hoshino Y."/>
        </authorList>
    </citation>
    <scope>NUCLEOTIDE SEQUENCE [LARGE SCALE GENOMIC DNA]</scope>
    <source>
        <strain evidence="1 2">JCM 15655</strain>
    </source>
</reference>
<dbReference type="AlphaFoldDB" id="A0A2G8B7K4"/>
<name>A0A2G8B7K4_9MYCO</name>
<dbReference type="Pfam" id="PF07045">
    <property type="entry name" value="DUF1330"/>
    <property type="match status" value="1"/>
</dbReference>
<dbReference type="STRING" id="110505.ACT16_03765"/>
<dbReference type="PANTHER" id="PTHR41521">
    <property type="match status" value="1"/>
</dbReference>
<dbReference type="OrthoDB" id="9806380at2"/>
<dbReference type="EMBL" id="AP024237">
    <property type="protein sequence ID" value="BCO34443.1"/>
    <property type="molecule type" value="Genomic_DNA"/>
</dbReference>
<accession>A0A2G8B7K4</accession>
<sequence length="101" mass="10687">MAKGYIILTEAIKDPEGMKAYGQAAGAAMGGVNILAVDTSPQVLEGHWHGDQTVVLEFDSVEAARKWYESEAYQNAAKLRQAAADCNAVIISGFDNPTTAG</sequence>
<organism evidence="1 2">
    <name type="scientific">Mycobacterium heckeshornense</name>
    <dbReference type="NCBI Taxonomy" id="110505"/>
    <lineage>
        <taxon>Bacteria</taxon>
        <taxon>Bacillati</taxon>
        <taxon>Actinomycetota</taxon>
        <taxon>Actinomycetes</taxon>
        <taxon>Mycobacteriales</taxon>
        <taxon>Mycobacteriaceae</taxon>
        <taxon>Mycobacterium</taxon>
    </lineage>
</organism>
<protein>
    <submittedName>
        <fullName evidence="1">Uncharacterized protein</fullName>
    </submittedName>
</protein>
<gene>
    <name evidence="1" type="ORF">MHEC_08760</name>
</gene>
<dbReference type="InterPro" id="IPR011008">
    <property type="entry name" value="Dimeric_a/b-barrel"/>
</dbReference>